<reference evidence="3 4" key="1">
    <citation type="submission" date="2018-06" db="EMBL/GenBank/DDBJ databases">
        <title>Genomic Encyclopedia of Archaeal and Bacterial Type Strains, Phase II (KMG-II): from individual species to whole genera.</title>
        <authorList>
            <person name="Goeker M."/>
        </authorList>
    </citation>
    <scope>NUCLEOTIDE SEQUENCE [LARGE SCALE GENOMIC DNA]</scope>
    <source>
        <strain evidence="3 4">DSM 18710</strain>
    </source>
</reference>
<dbReference type="Pfam" id="PF13438">
    <property type="entry name" value="DUF4113"/>
    <property type="match status" value="1"/>
</dbReference>
<name>A0ABX9DTD3_9BACT</name>
<evidence type="ECO:0000313" key="3">
    <source>
        <dbReference type="EMBL" id="RAS48457.1"/>
    </source>
</evidence>
<evidence type="ECO:0000313" key="4">
    <source>
        <dbReference type="Proteomes" id="UP000249852"/>
    </source>
</evidence>
<protein>
    <submittedName>
        <fullName evidence="3">Uncharacterized protein DUF4113</fullName>
    </submittedName>
</protein>
<gene>
    <name evidence="3" type="ORF">BC673_1011</name>
</gene>
<dbReference type="InterPro" id="IPR025188">
    <property type="entry name" value="DUF4113"/>
</dbReference>
<proteinExistence type="predicted"/>
<organism evidence="3 4">
    <name type="scientific">Prevotella pallens</name>
    <dbReference type="NCBI Taxonomy" id="60133"/>
    <lineage>
        <taxon>Bacteria</taxon>
        <taxon>Pseudomonadati</taxon>
        <taxon>Bacteroidota</taxon>
        <taxon>Bacteroidia</taxon>
        <taxon>Bacteroidales</taxon>
        <taxon>Prevotellaceae</taxon>
        <taxon>Prevotella</taxon>
    </lineage>
</organism>
<dbReference type="EMBL" id="QLTQ01000001">
    <property type="protein sequence ID" value="RAS48457.1"/>
    <property type="molecule type" value="Genomic_DNA"/>
</dbReference>
<evidence type="ECO:0000259" key="2">
    <source>
        <dbReference type="Pfam" id="PF13438"/>
    </source>
</evidence>
<keyword evidence="4" id="KW-1185">Reference proteome</keyword>
<dbReference type="InterPro" id="IPR017961">
    <property type="entry name" value="DNA_pol_Y-fam_little_finger"/>
</dbReference>
<accession>A0ABX9DTD3</accession>
<feature type="domain" description="DUF4113" evidence="2">
    <location>
        <begin position="75"/>
        <end position="125"/>
    </location>
</feature>
<evidence type="ECO:0000259" key="1">
    <source>
        <dbReference type="Pfam" id="PF11799"/>
    </source>
</evidence>
<feature type="domain" description="DNA polymerase Y-family little finger" evidence="1">
    <location>
        <begin position="11"/>
        <end position="58"/>
    </location>
</feature>
<sequence>MHFCLTTYNILTHTLPIATADTLEITNTAITILKELYRPGIQYKKSGVILGDISSNKVVTQYLFDPIPNRPERHHLMQLIDKINQRYGTKTILLGVEGVENQKWTTKCEQRTPNYLTEINEIMTIKI</sequence>
<comment type="caution">
    <text evidence="3">The sequence shown here is derived from an EMBL/GenBank/DDBJ whole genome shotgun (WGS) entry which is preliminary data.</text>
</comment>
<dbReference type="Pfam" id="PF11799">
    <property type="entry name" value="IMS_C"/>
    <property type="match status" value="1"/>
</dbReference>
<dbReference type="Proteomes" id="UP000249852">
    <property type="component" value="Unassembled WGS sequence"/>
</dbReference>